<dbReference type="Pfam" id="PF05703">
    <property type="entry name" value="Auxin_canalis"/>
    <property type="match status" value="2"/>
</dbReference>
<dbReference type="PANTHER" id="PTHR31351">
    <property type="entry name" value="EXPRESSED PROTEIN"/>
    <property type="match status" value="1"/>
</dbReference>
<reference evidence="4 5" key="1">
    <citation type="submission" date="2024-04" db="EMBL/GenBank/DDBJ databases">
        <title>The reference genome of an endangered Asteraceae, Deinandra increscens subsp. villosa, native to the Central Coast of California.</title>
        <authorList>
            <person name="Guilliams M."/>
            <person name="Hasenstab-Lehman K."/>
            <person name="Meyer R."/>
            <person name="Mcevoy S."/>
        </authorList>
    </citation>
    <scope>NUCLEOTIDE SEQUENCE [LARGE SCALE GENOMIC DNA]</scope>
    <source>
        <tissue evidence="4">Leaf</tissue>
    </source>
</reference>
<dbReference type="EMBL" id="JBCNJP010000027">
    <property type="protein sequence ID" value="KAK9052332.1"/>
    <property type="molecule type" value="Genomic_DNA"/>
</dbReference>
<dbReference type="PANTHER" id="PTHR31351:SF24">
    <property type="entry name" value="VAN3-BINDING PROTEIN-LIKE"/>
    <property type="match status" value="1"/>
</dbReference>
<gene>
    <name evidence="4" type="ORF">SSX86_028961</name>
</gene>
<protein>
    <recommendedName>
        <fullName evidence="6">PH domain-containing protein</fullName>
    </recommendedName>
</protein>
<dbReference type="InterPro" id="IPR008546">
    <property type="entry name" value="VAN3-bd-like_auxin_canal"/>
</dbReference>
<dbReference type="Proteomes" id="UP001408789">
    <property type="component" value="Unassembled WGS sequence"/>
</dbReference>
<dbReference type="InterPro" id="IPR013666">
    <property type="entry name" value="PH_pln"/>
</dbReference>
<evidence type="ECO:0000313" key="5">
    <source>
        <dbReference type="Proteomes" id="UP001408789"/>
    </source>
</evidence>
<feature type="transmembrane region" description="Helical" evidence="1">
    <location>
        <begin position="119"/>
        <end position="141"/>
    </location>
</feature>
<dbReference type="GO" id="GO:0010305">
    <property type="term" value="P:leaf vascular tissue pattern formation"/>
    <property type="evidence" value="ECO:0007669"/>
    <property type="project" value="TreeGrafter"/>
</dbReference>
<dbReference type="AlphaFoldDB" id="A0AAP0GKZ1"/>
<organism evidence="4 5">
    <name type="scientific">Deinandra increscens subsp. villosa</name>
    <dbReference type="NCBI Taxonomy" id="3103831"/>
    <lineage>
        <taxon>Eukaryota</taxon>
        <taxon>Viridiplantae</taxon>
        <taxon>Streptophyta</taxon>
        <taxon>Embryophyta</taxon>
        <taxon>Tracheophyta</taxon>
        <taxon>Spermatophyta</taxon>
        <taxon>Magnoliopsida</taxon>
        <taxon>eudicotyledons</taxon>
        <taxon>Gunneridae</taxon>
        <taxon>Pentapetalae</taxon>
        <taxon>asterids</taxon>
        <taxon>campanulids</taxon>
        <taxon>Asterales</taxon>
        <taxon>Asteraceae</taxon>
        <taxon>Asteroideae</taxon>
        <taxon>Heliantheae alliance</taxon>
        <taxon>Madieae</taxon>
        <taxon>Madiinae</taxon>
        <taxon>Deinandra</taxon>
    </lineage>
</organism>
<feature type="domain" description="VAN3-binding protein-like auxin canalisation" evidence="2">
    <location>
        <begin position="85"/>
        <end position="237"/>
    </location>
</feature>
<dbReference type="GO" id="GO:0010087">
    <property type="term" value="P:phloem or xylem histogenesis"/>
    <property type="evidence" value="ECO:0007669"/>
    <property type="project" value="TreeGrafter"/>
</dbReference>
<keyword evidence="1" id="KW-1133">Transmembrane helix</keyword>
<evidence type="ECO:0000256" key="1">
    <source>
        <dbReference type="SAM" id="Phobius"/>
    </source>
</evidence>
<feature type="domain" description="Pleckstrin-like plant" evidence="3">
    <location>
        <begin position="256"/>
        <end position="356"/>
    </location>
</feature>
<keyword evidence="1" id="KW-0472">Membrane</keyword>
<accession>A0AAP0GKZ1</accession>
<feature type="domain" description="VAN3-binding protein-like auxin canalisation" evidence="2">
    <location>
        <begin position="36"/>
        <end position="73"/>
    </location>
</feature>
<keyword evidence="5" id="KW-1185">Reference proteome</keyword>
<evidence type="ECO:0000259" key="2">
    <source>
        <dbReference type="Pfam" id="PF05703"/>
    </source>
</evidence>
<name>A0AAP0GKZ1_9ASTR</name>
<sequence length="374" mass="41265">MWNLNKRKQMEDGMIWKSNSLPCEFGKIPSPNIPQPKTPMEPMEFLSRSWSVSAAEISKAFAAAQKPILEKKMISPVHESFIAPQPQEKVSRVRERGKWFNQNRDTTTKKKDKLRREKAQTHAALCVAGLATALASITAAADATARTLELDGSKMITALASATELLATHCSELAESAGADHNLVVSVVQSATNIHSPTHLMTLTAAAATALRGEAALKARFPKEAKKNATVIPFEKGMGGHHMLISETTKWEPQGMLQQVHKGGLSWKKVSIYINKKSQVVIKIKSNHVGGAFSTKTKGVVYGVCNEKASWPFCKERENSDAYFGVKTAKGLLDFKCKNKVHKQKWVDTIQCLVQRTSNIEGIRHSMNMLNCLD</sequence>
<dbReference type="InterPro" id="IPR040269">
    <property type="entry name" value="VAB"/>
</dbReference>
<evidence type="ECO:0008006" key="6">
    <source>
        <dbReference type="Google" id="ProtNLM"/>
    </source>
</evidence>
<evidence type="ECO:0000313" key="4">
    <source>
        <dbReference type="EMBL" id="KAK9052332.1"/>
    </source>
</evidence>
<proteinExistence type="predicted"/>
<evidence type="ECO:0000259" key="3">
    <source>
        <dbReference type="Pfam" id="PF08458"/>
    </source>
</evidence>
<keyword evidence="1" id="KW-0812">Transmembrane</keyword>
<dbReference type="Pfam" id="PF08458">
    <property type="entry name" value="PH_2"/>
    <property type="match status" value="1"/>
</dbReference>
<comment type="caution">
    <text evidence="4">The sequence shown here is derived from an EMBL/GenBank/DDBJ whole genome shotgun (WGS) entry which is preliminary data.</text>
</comment>
<dbReference type="GO" id="GO:0009734">
    <property type="term" value="P:auxin-activated signaling pathway"/>
    <property type="evidence" value="ECO:0007669"/>
    <property type="project" value="TreeGrafter"/>
</dbReference>